<evidence type="ECO:0000313" key="2">
    <source>
        <dbReference type="EMBL" id="OQR83693.1"/>
    </source>
</evidence>
<protein>
    <recommendedName>
        <fullName evidence="4">Peptidase A2 domain-containing protein</fullName>
    </recommendedName>
</protein>
<evidence type="ECO:0000313" key="3">
    <source>
        <dbReference type="Proteomes" id="UP000243579"/>
    </source>
</evidence>
<dbReference type="STRING" id="1202772.A0A1V9YD65"/>
<gene>
    <name evidence="2" type="ORF">ACHHYP_14403</name>
</gene>
<feature type="non-terminal residue" evidence="2">
    <location>
        <position position="1"/>
    </location>
</feature>
<organism evidence="2 3">
    <name type="scientific">Achlya hypogyna</name>
    <name type="common">Oomycete</name>
    <name type="synonym">Protoachlya hypogyna</name>
    <dbReference type="NCBI Taxonomy" id="1202772"/>
    <lineage>
        <taxon>Eukaryota</taxon>
        <taxon>Sar</taxon>
        <taxon>Stramenopiles</taxon>
        <taxon>Oomycota</taxon>
        <taxon>Saprolegniomycetes</taxon>
        <taxon>Saprolegniales</taxon>
        <taxon>Achlyaceae</taxon>
        <taxon>Achlya</taxon>
    </lineage>
</organism>
<dbReference type="AlphaFoldDB" id="A0A1V9YD65"/>
<dbReference type="OrthoDB" id="78257at2759"/>
<keyword evidence="3" id="KW-1185">Reference proteome</keyword>
<feature type="region of interest" description="Disordered" evidence="1">
    <location>
        <begin position="29"/>
        <end position="49"/>
    </location>
</feature>
<name>A0A1V9YD65_ACHHY</name>
<evidence type="ECO:0000256" key="1">
    <source>
        <dbReference type="SAM" id="MobiDB-lite"/>
    </source>
</evidence>
<evidence type="ECO:0008006" key="4">
    <source>
        <dbReference type="Google" id="ProtNLM"/>
    </source>
</evidence>
<comment type="caution">
    <text evidence="2">The sequence shown here is derived from an EMBL/GenBank/DDBJ whole genome shotgun (WGS) entry which is preliminary data.</text>
</comment>
<proteinExistence type="predicted"/>
<reference evidence="2 3" key="1">
    <citation type="journal article" date="2014" name="Genome Biol. Evol.">
        <title>The secreted proteins of Achlya hypogyna and Thraustotheca clavata identify the ancestral oomycete secretome and reveal gene acquisitions by horizontal gene transfer.</title>
        <authorList>
            <person name="Misner I."/>
            <person name="Blouin N."/>
            <person name="Leonard G."/>
            <person name="Richards T.A."/>
            <person name="Lane C.E."/>
        </authorList>
    </citation>
    <scope>NUCLEOTIDE SEQUENCE [LARGE SCALE GENOMIC DNA]</scope>
    <source>
        <strain evidence="2 3">ATCC 48635</strain>
    </source>
</reference>
<dbReference type="Proteomes" id="UP000243579">
    <property type="component" value="Unassembled WGS sequence"/>
</dbReference>
<dbReference type="EMBL" id="JNBR01002110">
    <property type="protein sequence ID" value="OQR83693.1"/>
    <property type="molecule type" value="Genomic_DNA"/>
</dbReference>
<accession>A0A1V9YD65</accession>
<sequence>CGDEYHLVWKCPKLRDRAEAQQLIDDWKKRQAANNTTPPPAPRASAITTTDPSTTPGFLLATINGSHGYPIRTTLDCGADVTVVARSWVTRALEARCVFDIQPLPEPIKTLAFNGTEVVIKEYVALDVSLPIAAGGTLLLRQLPCLVHDDELPAGNSDLLISRNVMATLGFTPSSVLEKAGQVKRVWDFEPHVDPATGKPRIGALYVPEHDYGGHDGLEMCLPAPDPLAVQKEQVREILASKARLAKYVLPPDFFFSMRISLASKR</sequence>